<dbReference type="OrthoDB" id="14603at2759"/>
<evidence type="ECO:0000256" key="8">
    <source>
        <dbReference type="ARBA" id="ARBA00023136"/>
    </source>
</evidence>
<sequence>MSGGTAHTAGGQAPVQYGVVDAVKMIRMEEFGRLHKNPCVRDAFMVGIGAGFGVGGVAVVVGRTIRKSCSYAVAALCFGSFAMHEMCKVKLKREKDGMRRAVEVMDQKKIAKEREREARRKEREAERERKEEEERVVRERKWWKVL</sequence>
<evidence type="ECO:0000256" key="6">
    <source>
        <dbReference type="ARBA" id="ARBA00022989"/>
    </source>
</evidence>
<dbReference type="InterPro" id="IPR022533">
    <property type="entry name" value="Cox20"/>
</dbReference>
<feature type="region of interest" description="Disordered" evidence="10">
    <location>
        <begin position="113"/>
        <end position="135"/>
    </location>
</feature>
<evidence type="ECO:0000256" key="1">
    <source>
        <dbReference type="ARBA" id="ARBA00004273"/>
    </source>
</evidence>
<evidence type="ECO:0000313" key="12">
    <source>
        <dbReference type="EMBL" id="KAF1984071.1"/>
    </source>
</evidence>
<dbReference type="AlphaFoldDB" id="A0A6G1GT00"/>
<feature type="transmembrane region" description="Helical" evidence="11">
    <location>
        <begin position="43"/>
        <end position="65"/>
    </location>
</feature>
<comment type="function">
    <text evidence="9">Involved in the assembly of the cytochrome c oxidase complex.</text>
</comment>
<comment type="subcellular location">
    <subcellularLocation>
        <location evidence="1 9">Mitochondrion inner membrane</location>
    </subcellularLocation>
</comment>
<evidence type="ECO:0000256" key="5">
    <source>
        <dbReference type="ARBA" id="ARBA00022792"/>
    </source>
</evidence>
<keyword evidence="8 9" id="KW-0472">Membrane</keyword>
<evidence type="ECO:0000256" key="3">
    <source>
        <dbReference type="ARBA" id="ARBA00017689"/>
    </source>
</evidence>
<keyword evidence="4 11" id="KW-0812">Transmembrane</keyword>
<evidence type="ECO:0000313" key="13">
    <source>
        <dbReference type="Proteomes" id="UP000800041"/>
    </source>
</evidence>
<dbReference type="PIRSF" id="PIRSF007871">
    <property type="entry name" value="Cox20"/>
    <property type="match status" value="1"/>
</dbReference>
<evidence type="ECO:0000256" key="11">
    <source>
        <dbReference type="SAM" id="Phobius"/>
    </source>
</evidence>
<dbReference type="EMBL" id="ML977170">
    <property type="protein sequence ID" value="KAF1984071.1"/>
    <property type="molecule type" value="Genomic_DNA"/>
</dbReference>
<dbReference type="PANTHER" id="PTHR31586">
    <property type="entry name" value="CYTOCHROME C OXIDASE PROTEIN 20"/>
    <property type="match status" value="1"/>
</dbReference>
<gene>
    <name evidence="12" type="ORF">K402DRAFT_337254</name>
</gene>
<keyword evidence="5 9" id="KW-0999">Mitochondrion inner membrane</keyword>
<dbReference type="GO" id="GO:0033617">
    <property type="term" value="P:mitochondrial respiratory chain complex IV assembly"/>
    <property type="evidence" value="ECO:0007669"/>
    <property type="project" value="InterPro"/>
</dbReference>
<keyword evidence="6 11" id="KW-1133">Transmembrane helix</keyword>
<keyword evidence="7 9" id="KW-0496">Mitochondrion</keyword>
<evidence type="ECO:0000256" key="2">
    <source>
        <dbReference type="ARBA" id="ARBA00009575"/>
    </source>
</evidence>
<organism evidence="12 13">
    <name type="scientific">Aulographum hederae CBS 113979</name>
    <dbReference type="NCBI Taxonomy" id="1176131"/>
    <lineage>
        <taxon>Eukaryota</taxon>
        <taxon>Fungi</taxon>
        <taxon>Dikarya</taxon>
        <taxon>Ascomycota</taxon>
        <taxon>Pezizomycotina</taxon>
        <taxon>Dothideomycetes</taxon>
        <taxon>Pleosporomycetidae</taxon>
        <taxon>Aulographales</taxon>
        <taxon>Aulographaceae</taxon>
    </lineage>
</organism>
<comment type="similarity">
    <text evidence="2 9">Belongs to the COX20 family.</text>
</comment>
<dbReference type="Pfam" id="PF12597">
    <property type="entry name" value="Cox20"/>
    <property type="match status" value="1"/>
</dbReference>
<proteinExistence type="inferred from homology"/>
<evidence type="ECO:0000256" key="9">
    <source>
        <dbReference type="PIRNR" id="PIRNR007871"/>
    </source>
</evidence>
<evidence type="ECO:0000256" key="10">
    <source>
        <dbReference type="SAM" id="MobiDB-lite"/>
    </source>
</evidence>
<dbReference type="Proteomes" id="UP000800041">
    <property type="component" value="Unassembled WGS sequence"/>
</dbReference>
<evidence type="ECO:0000256" key="7">
    <source>
        <dbReference type="ARBA" id="ARBA00023128"/>
    </source>
</evidence>
<protein>
    <recommendedName>
        <fullName evidence="3 9">Cytochrome c oxidase assembly protein COX20, mitochondrial</fullName>
    </recommendedName>
</protein>
<dbReference type="PANTHER" id="PTHR31586:SF1">
    <property type="entry name" value="CYTOCHROME C OXIDASE ASSEMBLY PROTEIN COX20, MITOCHONDRIAL"/>
    <property type="match status" value="1"/>
</dbReference>
<name>A0A6G1GT00_9PEZI</name>
<keyword evidence="13" id="KW-1185">Reference proteome</keyword>
<reference evidence="12" key="1">
    <citation type="journal article" date="2020" name="Stud. Mycol.">
        <title>101 Dothideomycetes genomes: a test case for predicting lifestyles and emergence of pathogens.</title>
        <authorList>
            <person name="Haridas S."/>
            <person name="Albert R."/>
            <person name="Binder M."/>
            <person name="Bloem J."/>
            <person name="Labutti K."/>
            <person name="Salamov A."/>
            <person name="Andreopoulos B."/>
            <person name="Baker S."/>
            <person name="Barry K."/>
            <person name="Bills G."/>
            <person name="Bluhm B."/>
            <person name="Cannon C."/>
            <person name="Castanera R."/>
            <person name="Culley D."/>
            <person name="Daum C."/>
            <person name="Ezra D."/>
            <person name="Gonzalez J."/>
            <person name="Henrissat B."/>
            <person name="Kuo A."/>
            <person name="Liang C."/>
            <person name="Lipzen A."/>
            <person name="Lutzoni F."/>
            <person name="Magnuson J."/>
            <person name="Mondo S."/>
            <person name="Nolan M."/>
            <person name="Ohm R."/>
            <person name="Pangilinan J."/>
            <person name="Park H.-J."/>
            <person name="Ramirez L."/>
            <person name="Alfaro M."/>
            <person name="Sun H."/>
            <person name="Tritt A."/>
            <person name="Yoshinaga Y."/>
            <person name="Zwiers L.-H."/>
            <person name="Turgeon B."/>
            <person name="Goodwin S."/>
            <person name="Spatafora J."/>
            <person name="Crous P."/>
            <person name="Grigoriev I."/>
        </authorList>
    </citation>
    <scope>NUCLEOTIDE SEQUENCE</scope>
    <source>
        <strain evidence="12">CBS 113979</strain>
    </source>
</reference>
<accession>A0A6G1GT00</accession>
<evidence type="ECO:0000256" key="4">
    <source>
        <dbReference type="ARBA" id="ARBA00022692"/>
    </source>
</evidence>
<dbReference type="GO" id="GO:0005743">
    <property type="term" value="C:mitochondrial inner membrane"/>
    <property type="evidence" value="ECO:0007669"/>
    <property type="project" value="UniProtKB-SubCell"/>
</dbReference>